<evidence type="ECO:0000256" key="18">
    <source>
        <dbReference type="ARBA" id="ARBA00049504"/>
    </source>
</evidence>
<evidence type="ECO:0000256" key="1">
    <source>
        <dbReference type="ARBA" id="ARBA00001946"/>
    </source>
</evidence>
<organism evidence="20 21">
    <name type="scientific">Pigmentiphaga aceris</name>
    <dbReference type="NCBI Taxonomy" id="1940612"/>
    <lineage>
        <taxon>Bacteria</taxon>
        <taxon>Pseudomonadati</taxon>
        <taxon>Pseudomonadota</taxon>
        <taxon>Betaproteobacteria</taxon>
        <taxon>Burkholderiales</taxon>
        <taxon>Alcaligenaceae</taxon>
        <taxon>Pigmentiphaga</taxon>
    </lineage>
</organism>
<evidence type="ECO:0000256" key="11">
    <source>
        <dbReference type="ARBA" id="ARBA00022842"/>
    </source>
</evidence>
<evidence type="ECO:0000256" key="19">
    <source>
        <dbReference type="HAMAP-Rule" id="MF_00719"/>
    </source>
</evidence>
<dbReference type="GO" id="GO:0051073">
    <property type="term" value="F:adenosylcobinamide-GDP ribazoletransferase activity"/>
    <property type="evidence" value="ECO:0007669"/>
    <property type="project" value="UniProtKB-UniRule"/>
</dbReference>
<keyword evidence="12 19" id="KW-1133">Transmembrane helix</keyword>
<evidence type="ECO:0000256" key="8">
    <source>
        <dbReference type="ARBA" id="ARBA00022573"/>
    </source>
</evidence>
<evidence type="ECO:0000256" key="14">
    <source>
        <dbReference type="ARBA" id="ARBA00025228"/>
    </source>
</evidence>
<dbReference type="GO" id="GO:0009236">
    <property type="term" value="P:cobalamin biosynthetic process"/>
    <property type="evidence" value="ECO:0007669"/>
    <property type="project" value="UniProtKB-UniRule"/>
</dbReference>
<feature type="transmembrane region" description="Helical" evidence="19">
    <location>
        <begin position="134"/>
        <end position="156"/>
    </location>
</feature>
<dbReference type="UniPathway" id="UPA00148">
    <property type="reaction ID" value="UER00238"/>
</dbReference>
<comment type="subcellular location">
    <subcellularLocation>
        <location evidence="2 19">Cell membrane</location>
        <topology evidence="2 19">Multi-pass membrane protein</topology>
    </subcellularLocation>
</comment>
<comment type="function">
    <text evidence="14 19">Joins adenosylcobinamide-GDP and alpha-ribazole to generate adenosylcobalamin (Ado-cobalamin). Also synthesizes adenosylcobalamin 5'-phosphate from adenosylcobinamide-GDP and alpha-ribazole 5'-phosphate.</text>
</comment>
<evidence type="ECO:0000256" key="5">
    <source>
        <dbReference type="ARBA" id="ARBA00013200"/>
    </source>
</evidence>
<reference evidence="20 21" key="1">
    <citation type="submission" date="2019-08" db="EMBL/GenBank/DDBJ databases">
        <title>Amphibian skin-associated Pigmentiphaga: genome sequence and occurrence across geography and hosts.</title>
        <authorList>
            <person name="Bletz M.C."/>
            <person name="Bunk B."/>
            <person name="Sproeer C."/>
            <person name="Biwer P."/>
            <person name="Reiter S."/>
            <person name="Rabemananjara F.C.E."/>
            <person name="Schulz S."/>
            <person name="Overmann J."/>
            <person name="Vences M."/>
        </authorList>
    </citation>
    <scope>NUCLEOTIDE SEQUENCE [LARGE SCALE GENOMIC DNA]</scope>
    <source>
        <strain evidence="20 21">Mada1488</strain>
    </source>
</reference>
<protein>
    <recommendedName>
        <fullName evidence="6 19">Adenosylcobinamide-GDP ribazoletransferase</fullName>
        <ecNumber evidence="5 19">2.7.8.26</ecNumber>
    </recommendedName>
    <alternativeName>
        <fullName evidence="16 19">Cobalamin synthase</fullName>
    </alternativeName>
    <alternativeName>
        <fullName evidence="15 19">Cobalamin-5'-phosphate synthase</fullName>
    </alternativeName>
</protein>
<evidence type="ECO:0000313" key="20">
    <source>
        <dbReference type="EMBL" id="QEI04852.1"/>
    </source>
</evidence>
<evidence type="ECO:0000256" key="7">
    <source>
        <dbReference type="ARBA" id="ARBA00022475"/>
    </source>
</evidence>
<dbReference type="NCBIfam" id="TIGR00317">
    <property type="entry name" value="cobS"/>
    <property type="match status" value="1"/>
</dbReference>
<dbReference type="EC" id="2.7.8.26" evidence="5 19"/>
<keyword evidence="13 19" id="KW-0472">Membrane</keyword>
<feature type="transmembrane region" description="Helical" evidence="19">
    <location>
        <begin position="207"/>
        <end position="232"/>
    </location>
</feature>
<evidence type="ECO:0000256" key="17">
    <source>
        <dbReference type="ARBA" id="ARBA00048623"/>
    </source>
</evidence>
<evidence type="ECO:0000256" key="6">
    <source>
        <dbReference type="ARBA" id="ARBA00015850"/>
    </source>
</evidence>
<evidence type="ECO:0000256" key="13">
    <source>
        <dbReference type="ARBA" id="ARBA00023136"/>
    </source>
</evidence>
<dbReference type="PANTHER" id="PTHR34148">
    <property type="entry name" value="ADENOSYLCOBINAMIDE-GDP RIBAZOLETRANSFERASE"/>
    <property type="match status" value="1"/>
</dbReference>
<dbReference type="AlphaFoldDB" id="A0A5C0ARQ9"/>
<evidence type="ECO:0000256" key="2">
    <source>
        <dbReference type="ARBA" id="ARBA00004651"/>
    </source>
</evidence>
<keyword evidence="11 19" id="KW-0460">Magnesium</keyword>
<evidence type="ECO:0000256" key="10">
    <source>
        <dbReference type="ARBA" id="ARBA00022692"/>
    </source>
</evidence>
<evidence type="ECO:0000256" key="9">
    <source>
        <dbReference type="ARBA" id="ARBA00022679"/>
    </source>
</evidence>
<dbReference type="InterPro" id="IPR003805">
    <property type="entry name" value="CobS"/>
</dbReference>
<dbReference type="PANTHER" id="PTHR34148:SF1">
    <property type="entry name" value="ADENOSYLCOBINAMIDE-GDP RIBAZOLETRANSFERASE"/>
    <property type="match status" value="1"/>
</dbReference>
<keyword evidence="9 19" id="KW-0808">Transferase</keyword>
<keyword evidence="7 19" id="KW-1003">Cell membrane</keyword>
<keyword evidence="21" id="KW-1185">Reference proteome</keyword>
<evidence type="ECO:0000256" key="12">
    <source>
        <dbReference type="ARBA" id="ARBA00022989"/>
    </source>
</evidence>
<evidence type="ECO:0000256" key="3">
    <source>
        <dbReference type="ARBA" id="ARBA00004663"/>
    </source>
</evidence>
<feature type="transmembrane region" description="Helical" evidence="19">
    <location>
        <begin position="110"/>
        <end position="128"/>
    </location>
</feature>
<proteinExistence type="inferred from homology"/>
<accession>A0A5C0ARQ9</accession>
<evidence type="ECO:0000256" key="4">
    <source>
        <dbReference type="ARBA" id="ARBA00010561"/>
    </source>
</evidence>
<dbReference type="HAMAP" id="MF_00719">
    <property type="entry name" value="CobS"/>
    <property type="match status" value="1"/>
</dbReference>
<comment type="catalytic activity">
    <reaction evidence="18 19">
        <text>alpha-ribazole 5'-phosphate + adenosylcob(III)inamide-GDP = adenosylcob(III)alamin 5'-phosphate + GMP + H(+)</text>
        <dbReference type="Rhea" id="RHEA:23560"/>
        <dbReference type="ChEBI" id="CHEBI:15378"/>
        <dbReference type="ChEBI" id="CHEBI:57918"/>
        <dbReference type="ChEBI" id="CHEBI:58115"/>
        <dbReference type="ChEBI" id="CHEBI:60487"/>
        <dbReference type="ChEBI" id="CHEBI:60493"/>
        <dbReference type="EC" id="2.7.8.26"/>
    </reaction>
</comment>
<evidence type="ECO:0000313" key="21">
    <source>
        <dbReference type="Proteomes" id="UP000325161"/>
    </source>
</evidence>
<dbReference type="EMBL" id="CP043046">
    <property type="protein sequence ID" value="QEI04852.1"/>
    <property type="molecule type" value="Genomic_DNA"/>
</dbReference>
<keyword evidence="10 19" id="KW-0812">Transmembrane</keyword>
<dbReference type="GO" id="GO:0005886">
    <property type="term" value="C:plasma membrane"/>
    <property type="evidence" value="ECO:0007669"/>
    <property type="project" value="UniProtKB-SubCell"/>
</dbReference>
<dbReference type="OrthoDB" id="9794626at2"/>
<keyword evidence="8 19" id="KW-0169">Cobalamin biosynthesis</keyword>
<comment type="similarity">
    <text evidence="4 19">Belongs to the CobS family.</text>
</comment>
<dbReference type="GO" id="GO:0008818">
    <property type="term" value="F:cobalamin 5'-phosphate synthase activity"/>
    <property type="evidence" value="ECO:0007669"/>
    <property type="project" value="UniProtKB-UniRule"/>
</dbReference>
<name>A0A5C0ARQ9_9BURK</name>
<feature type="transmembrane region" description="Helical" evidence="19">
    <location>
        <begin position="37"/>
        <end position="57"/>
    </location>
</feature>
<sequence length="268" mass="28411">MLQQLRLFFTALEYLTRLRKPQWVGFDATWLPQSMSYLPVVGAVVGLSSALVFWLTLQLLPSNLAILAAIASGLLITGALHEDGLADTCDALGAGGTRERMLTIMQDSRVGTYGVLGLVAMLLARFLSLDWLPAPWVMFGLVVAHTWSRIGPLALMASLSHVRSTGPSKARAATTDVGWRAVAIGIGWGLLLLLGCLLVLMQAGHPWWIVAPLCAGAGLGLLASVLTGMWAAQRLGGYTGDTLGAAQQAGELVCYLAMVAIARNWSGA</sequence>
<comment type="catalytic activity">
    <reaction evidence="17 19">
        <text>alpha-ribazole + adenosylcob(III)inamide-GDP = adenosylcob(III)alamin + GMP + H(+)</text>
        <dbReference type="Rhea" id="RHEA:16049"/>
        <dbReference type="ChEBI" id="CHEBI:10329"/>
        <dbReference type="ChEBI" id="CHEBI:15378"/>
        <dbReference type="ChEBI" id="CHEBI:18408"/>
        <dbReference type="ChEBI" id="CHEBI:58115"/>
        <dbReference type="ChEBI" id="CHEBI:60487"/>
        <dbReference type="EC" id="2.7.8.26"/>
    </reaction>
</comment>
<evidence type="ECO:0000256" key="15">
    <source>
        <dbReference type="ARBA" id="ARBA00032605"/>
    </source>
</evidence>
<dbReference type="Proteomes" id="UP000325161">
    <property type="component" value="Chromosome"/>
</dbReference>
<gene>
    <name evidence="19 20" type="primary">cobS</name>
    <name evidence="20" type="ORF">FXN63_02590</name>
</gene>
<comment type="pathway">
    <text evidence="3 19">Cofactor biosynthesis; adenosylcobalamin biosynthesis; adenosylcobalamin from cob(II)yrinate a,c-diamide: step 7/7.</text>
</comment>
<feature type="transmembrane region" description="Helical" evidence="19">
    <location>
        <begin position="177"/>
        <end position="201"/>
    </location>
</feature>
<comment type="cofactor">
    <cofactor evidence="1 19">
        <name>Mg(2+)</name>
        <dbReference type="ChEBI" id="CHEBI:18420"/>
    </cofactor>
</comment>
<evidence type="ECO:0000256" key="16">
    <source>
        <dbReference type="ARBA" id="ARBA00032853"/>
    </source>
</evidence>
<dbReference type="RefSeq" id="WP_148812566.1">
    <property type="nucleotide sequence ID" value="NZ_CP043046.1"/>
</dbReference>
<dbReference type="KEGG" id="pacr:FXN63_02590"/>
<dbReference type="Pfam" id="PF02654">
    <property type="entry name" value="CobS"/>
    <property type="match status" value="1"/>
</dbReference>